<dbReference type="GO" id="GO:0016301">
    <property type="term" value="F:kinase activity"/>
    <property type="evidence" value="ECO:0007669"/>
    <property type="project" value="UniProtKB-KW"/>
</dbReference>
<dbReference type="RefSeq" id="WP_113845668.1">
    <property type="nucleotide sequence ID" value="NZ_JBDKBI010000029.1"/>
</dbReference>
<comment type="caution">
    <text evidence="9">The sequence shown here is derived from an EMBL/GenBank/DDBJ whole genome shotgun (WGS) entry which is preliminary data.</text>
</comment>
<feature type="domain" description="PTS EIIB type-4" evidence="8">
    <location>
        <begin position="1"/>
        <end position="160"/>
    </location>
</feature>
<dbReference type="EMBL" id="LEPB01000004">
    <property type="protein sequence ID" value="RCA10743.1"/>
    <property type="molecule type" value="Genomic_DNA"/>
</dbReference>
<evidence type="ECO:0000256" key="7">
    <source>
        <dbReference type="ARBA" id="ARBA00022777"/>
    </source>
</evidence>
<dbReference type="SUPFAM" id="SSF52728">
    <property type="entry name" value="PTS IIb component"/>
    <property type="match status" value="1"/>
</dbReference>
<keyword evidence="7" id="KW-0418">Kinase</keyword>
<comment type="subcellular location">
    <subcellularLocation>
        <location evidence="1">Cytoplasm</location>
    </subcellularLocation>
</comment>
<name>A0A367CGJ6_9ENTE</name>
<evidence type="ECO:0000256" key="5">
    <source>
        <dbReference type="ARBA" id="ARBA00022679"/>
    </source>
</evidence>
<dbReference type="Pfam" id="PF03830">
    <property type="entry name" value="PTSIIB_sorb"/>
    <property type="match status" value="1"/>
</dbReference>
<evidence type="ECO:0000256" key="6">
    <source>
        <dbReference type="ARBA" id="ARBA00022683"/>
    </source>
</evidence>
<evidence type="ECO:0000313" key="10">
    <source>
        <dbReference type="Proteomes" id="UP000252797"/>
    </source>
</evidence>
<organism evidence="9 10">
    <name type="scientific">Enterococcus durans</name>
    <dbReference type="NCBI Taxonomy" id="53345"/>
    <lineage>
        <taxon>Bacteria</taxon>
        <taxon>Bacillati</taxon>
        <taxon>Bacillota</taxon>
        <taxon>Bacilli</taxon>
        <taxon>Lactobacillales</taxon>
        <taxon>Enterococcaceae</taxon>
        <taxon>Enterococcus</taxon>
    </lineage>
</organism>
<reference evidence="9 10" key="1">
    <citation type="submission" date="2015-06" db="EMBL/GenBank/DDBJ databases">
        <title>The Genome Sequence of Enterococcus durans 4EA1.</title>
        <authorList>
            <consortium name="The Broad Institute Genomics Platform"/>
            <consortium name="The Broad Institute Genome Sequencing Center for Infectious Disease"/>
            <person name="Earl A.M."/>
            <person name="Van Tyne D."/>
            <person name="Lebreton F."/>
            <person name="Saavedra J.T."/>
            <person name="Gilmore M.S."/>
            <person name="Manson Mcguire A."/>
            <person name="Clock S."/>
            <person name="Crupain M."/>
            <person name="Rangan U."/>
            <person name="Young S."/>
            <person name="Abouelleil A."/>
            <person name="Cao P."/>
            <person name="Chapman S.B."/>
            <person name="Griggs A."/>
            <person name="Priest M."/>
            <person name="Shea T."/>
            <person name="Wortman J."/>
            <person name="Nusbaum C."/>
            <person name="Birren B."/>
        </authorList>
    </citation>
    <scope>NUCLEOTIDE SEQUENCE [LARGE SCALE GENOMIC DNA]</scope>
    <source>
        <strain evidence="9 10">4EA1</strain>
    </source>
</reference>
<evidence type="ECO:0000256" key="1">
    <source>
        <dbReference type="ARBA" id="ARBA00004496"/>
    </source>
</evidence>
<keyword evidence="5" id="KW-0808">Transferase</keyword>
<evidence type="ECO:0000256" key="4">
    <source>
        <dbReference type="ARBA" id="ARBA00022597"/>
    </source>
</evidence>
<dbReference type="GO" id="GO:0005737">
    <property type="term" value="C:cytoplasm"/>
    <property type="evidence" value="ECO:0007669"/>
    <property type="project" value="UniProtKB-SubCell"/>
</dbReference>
<dbReference type="GO" id="GO:0008982">
    <property type="term" value="F:protein-N(PI)-phosphohistidine-sugar phosphotransferase activity"/>
    <property type="evidence" value="ECO:0007669"/>
    <property type="project" value="InterPro"/>
</dbReference>
<dbReference type="InterPro" id="IPR004720">
    <property type="entry name" value="PTS_IIB_sorbose-sp"/>
</dbReference>
<keyword evidence="4" id="KW-0762">Sugar transport</keyword>
<keyword evidence="6" id="KW-0598">Phosphotransferase system</keyword>
<dbReference type="Gene3D" id="3.40.35.10">
    <property type="entry name" value="Phosphotransferase system, sorbose subfamily IIB component"/>
    <property type="match status" value="1"/>
</dbReference>
<dbReference type="InterPro" id="IPR036667">
    <property type="entry name" value="PTS_IIB_sorbose-sp_sf"/>
</dbReference>
<evidence type="ECO:0000256" key="3">
    <source>
        <dbReference type="ARBA" id="ARBA00022490"/>
    </source>
</evidence>
<keyword evidence="3" id="KW-0963">Cytoplasm</keyword>
<evidence type="ECO:0000259" key="8">
    <source>
        <dbReference type="PROSITE" id="PS51101"/>
    </source>
</evidence>
<keyword evidence="2" id="KW-0813">Transport</keyword>
<evidence type="ECO:0000256" key="2">
    <source>
        <dbReference type="ARBA" id="ARBA00022448"/>
    </source>
</evidence>
<dbReference type="AlphaFoldDB" id="A0A367CGJ6"/>
<dbReference type="GO" id="GO:0009401">
    <property type="term" value="P:phosphoenolpyruvate-dependent sugar phosphotransferase system"/>
    <property type="evidence" value="ECO:0007669"/>
    <property type="project" value="UniProtKB-KW"/>
</dbReference>
<sequence>MIKMVRIDERLIHGQVAMIWTKQLGVDRIIVVNDKAANDPIMTSTLKMAAPDTAKAIILDQEKAKTLLNDPRAAALKILVVVNSPKDALFLVENVKGIPKVNIGNYGKADTSGGPKEKLNDNVFLSEENRSDLKKIIALGITTEYQLVPDQPVIDIKTIL</sequence>
<proteinExistence type="predicted"/>
<protein>
    <recommendedName>
        <fullName evidence="8">PTS EIIB type-4 domain-containing protein</fullName>
    </recommendedName>
</protein>
<dbReference type="PROSITE" id="PS51101">
    <property type="entry name" value="PTS_EIIB_TYPE_4"/>
    <property type="match status" value="1"/>
</dbReference>
<dbReference type="Proteomes" id="UP000252797">
    <property type="component" value="Unassembled WGS sequence"/>
</dbReference>
<evidence type="ECO:0000313" key="9">
    <source>
        <dbReference type="EMBL" id="RCA10743.1"/>
    </source>
</evidence>
<accession>A0A367CGJ6</accession>
<gene>
    <name evidence="9" type="ORF">EA71_01496</name>
</gene>